<feature type="compositionally biased region" description="Low complexity" evidence="1">
    <location>
        <begin position="128"/>
        <end position="152"/>
    </location>
</feature>
<organism evidence="3 4">
    <name type="scientific">Colletotrichum tofieldiae</name>
    <dbReference type="NCBI Taxonomy" id="708197"/>
    <lineage>
        <taxon>Eukaryota</taxon>
        <taxon>Fungi</taxon>
        <taxon>Dikarya</taxon>
        <taxon>Ascomycota</taxon>
        <taxon>Pezizomycotina</taxon>
        <taxon>Sordariomycetes</taxon>
        <taxon>Hypocreomycetidae</taxon>
        <taxon>Glomerellales</taxon>
        <taxon>Glomerellaceae</taxon>
        <taxon>Colletotrichum</taxon>
        <taxon>Colletotrichum spaethianum species complex</taxon>
    </lineage>
</organism>
<feature type="signal peptide" evidence="2">
    <location>
        <begin position="1"/>
        <end position="24"/>
    </location>
</feature>
<dbReference type="GO" id="GO:0031505">
    <property type="term" value="P:fungal-type cell wall organization"/>
    <property type="evidence" value="ECO:0007669"/>
    <property type="project" value="InterPro"/>
</dbReference>
<feature type="chain" id="PRO_5007828214" evidence="2">
    <location>
        <begin position="25"/>
        <end position="183"/>
    </location>
</feature>
<feature type="region of interest" description="Disordered" evidence="1">
    <location>
        <begin position="90"/>
        <end position="152"/>
    </location>
</feature>
<keyword evidence="2" id="KW-0732">Signal</keyword>
<dbReference type="EMBL" id="LFIV01000028">
    <property type="protein sequence ID" value="KZL74945.1"/>
    <property type="molecule type" value="Genomic_DNA"/>
</dbReference>
<evidence type="ECO:0000256" key="2">
    <source>
        <dbReference type="SAM" id="SignalP"/>
    </source>
</evidence>
<dbReference type="GO" id="GO:0009277">
    <property type="term" value="C:fungal-type cell wall"/>
    <property type="evidence" value="ECO:0007669"/>
    <property type="project" value="TreeGrafter"/>
</dbReference>
<protein>
    <submittedName>
        <fullName evidence="3">Cell wall protein</fullName>
    </submittedName>
</protein>
<dbReference type="PANTHER" id="PTHR35523:SF1">
    <property type="entry name" value="CELL WALL PROTEIN SED1"/>
    <property type="match status" value="1"/>
</dbReference>
<reference evidence="3 4" key="1">
    <citation type="submission" date="2015-06" db="EMBL/GenBank/DDBJ databases">
        <title>Survival trade-offs in plant roots during colonization by closely related pathogenic and mutualistic fungi.</title>
        <authorList>
            <person name="Hacquard S."/>
            <person name="Kracher B."/>
            <person name="Hiruma K."/>
            <person name="Weinman A."/>
            <person name="Muench P."/>
            <person name="Garrido Oter R."/>
            <person name="Ver Loren van Themaat E."/>
            <person name="Dallerey J.-F."/>
            <person name="Damm U."/>
            <person name="Henrissat B."/>
            <person name="Lespinet O."/>
            <person name="Thon M."/>
            <person name="Kemen E."/>
            <person name="McHardy A.C."/>
            <person name="Schulze-Lefert P."/>
            <person name="O'Connell R.J."/>
        </authorList>
    </citation>
    <scope>NUCLEOTIDE SEQUENCE [LARGE SCALE GENOMIC DNA]</scope>
    <source>
        <strain evidence="3 4">0861</strain>
    </source>
</reference>
<sequence length="183" mass="18066">MLQARSALAAIGLVAAAGGGTASAALLPSSGVYPPGHNGTGTYTITKVWDRVTTYCPEPTTLYYNNRTYTIDGPTTLIIPDCPCTQTYVSPTTRHTDGSKPPSYVLPGPPAQTDSAGAGGYGTYQLYSPGQSGAAGAPGTTPTTPGQNPGGTPAVVVTAGAERRAAAAAVAALAAGVAAALAL</sequence>
<evidence type="ECO:0000256" key="1">
    <source>
        <dbReference type="SAM" id="MobiDB-lite"/>
    </source>
</evidence>
<keyword evidence="4" id="KW-1185">Reference proteome</keyword>
<dbReference type="GO" id="GO:0005199">
    <property type="term" value="F:structural constituent of cell wall"/>
    <property type="evidence" value="ECO:0007669"/>
    <property type="project" value="InterPro"/>
</dbReference>
<accession>A0A161VU70</accession>
<proteinExistence type="predicted"/>
<dbReference type="PANTHER" id="PTHR35523">
    <property type="entry name" value="CELL WALL PROTEIN SED1"/>
    <property type="match status" value="1"/>
</dbReference>
<dbReference type="InterPro" id="IPR038843">
    <property type="entry name" value="Sed1/Spi1"/>
</dbReference>
<evidence type="ECO:0000313" key="3">
    <source>
        <dbReference type="EMBL" id="KZL74945.1"/>
    </source>
</evidence>
<dbReference type="Proteomes" id="UP000076552">
    <property type="component" value="Unassembled WGS sequence"/>
</dbReference>
<evidence type="ECO:0000313" key="4">
    <source>
        <dbReference type="Proteomes" id="UP000076552"/>
    </source>
</evidence>
<comment type="caution">
    <text evidence="3">The sequence shown here is derived from an EMBL/GenBank/DDBJ whole genome shotgun (WGS) entry which is preliminary data.</text>
</comment>
<name>A0A161VU70_9PEZI</name>
<dbReference type="AlphaFoldDB" id="A0A161VU70"/>
<gene>
    <name evidence="3" type="ORF">CT0861_12381</name>
</gene>